<dbReference type="PANTHER" id="PTHR30346:SF26">
    <property type="entry name" value="HYDROGEN PEROXIDE-INDUCIBLE GENES ACTIVATOR"/>
    <property type="match status" value="1"/>
</dbReference>
<dbReference type="Pfam" id="PF00126">
    <property type="entry name" value="HTH_1"/>
    <property type="match status" value="1"/>
</dbReference>
<dbReference type="SUPFAM" id="SSF53850">
    <property type="entry name" value="Periplasmic binding protein-like II"/>
    <property type="match status" value="1"/>
</dbReference>
<dbReference type="PROSITE" id="PS50931">
    <property type="entry name" value="HTH_LYSR"/>
    <property type="match status" value="1"/>
</dbReference>
<evidence type="ECO:0000256" key="3">
    <source>
        <dbReference type="ARBA" id="ARBA00023125"/>
    </source>
</evidence>
<dbReference type="PANTHER" id="PTHR30346">
    <property type="entry name" value="TRANSCRIPTIONAL DUAL REGULATOR HCAR-RELATED"/>
    <property type="match status" value="1"/>
</dbReference>
<evidence type="ECO:0000256" key="2">
    <source>
        <dbReference type="ARBA" id="ARBA00023015"/>
    </source>
</evidence>
<dbReference type="PRINTS" id="PR00039">
    <property type="entry name" value="HTHLYSR"/>
</dbReference>
<dbReference type="Pfam" id="PF03466">
    <property type="entry name" value="LysR_substrate"/>
    <property type="match status" value="1"/>
</dbReference>
<accession>A0ABQ6GQC8</accession>
<proteinExistence type="inferred from homology"/>
<dbReference type="InterPro" id="IPR005119">
    <property type="entry name" value="LysR_subst-bd"/>
</dbReference>
<reference evidence="7 8" key="1">
    <citation type="submission" date="2023-03" db="EMBL/GenBank/DDBJ databases">
        <title>Draft genome sequence of Thalassotalea insulae KCTC 62186T.</title>
        <authorList>
            <person name="Sawabe T."/>
        </authorList>
    </citation>
    <scope>NUCLEOTIDE SEQUENCE [LARGE SCALE GENOMIC DNA]</scope>
    <source>
        <strain evidence="7 8">KCTC 62186</strain>
    </source>
</reference>
<comment type="similarity">
    <text evidence="1">Belongs to the LysR transcriptional regulatory family.</text>
</comment>
<name>A0ABQ6GQC8_9GAMM</name>
<evidence type="ECO:0000259" key="6">
    <source>
        <dbReference type="PROSITE" id="PS50931"/>
    </source>
</evidence>
<sequence>MDLKHLKYFINVFEQQSFSAAAKACFIAQPSISAAVAQLETEIDQILFIRHARGVTPTEQGVKLYPLAKQLLGQADAIKASFQTNTAKQSFNLGVTKGLGVKRMSLLLKDFTAIAANIELTLVPQYENCDARIVIKEELKDGEHYQPIWQEDYLIAMPHNHPLSLKDAIELHDFDQLAFIQRTPCNAWQVLTDTFTLTGIQLDIRAKIQTIDYALGLVRAGLGCALVPAHKEIIEQNDLAFKAINGMQLTREIVLAYQQQTPLINKLISLVKHLDNL</sequence>
<evidence type="ECO:0000256" key="1">
    <source>
        <dbReference type="ARBA" id="ARBA00009437"/>
    </source>
</evidence>
<dbReference type="Gene3D" id="3.40.190.10">
    <property type="entry name" value="Periplasmic binding protein-like II"/>
    <property type="match status" value="2"/>
</dbReference>
<comment type="caution">
    <text evidence="7">The sequence shown here is derived from an EMBL/GenBank/DDBJ whole genome shotgun (WGS) entry which is preliminary data.</text>
</comment>
<protein>
    <submittedName>
        <fullName evidence="7">Transcriptional regulator</fullName>
    </submittedName>
</protein>
<evidence type="ECO:0000256" key="5">
    <source>
        <dbReference type="ARBA" id="ARBA00023163"/>
    </source>
</evidence>
<dbReference type="InterPro" id="IPR036390">
    <property type="entry name" value="WH_DNA-bd_sf"/>
</dbReference>
<keyword evidence="5" id="KW-0804">Transcription</keyword>
<dbReference type="Gene3D" id="1.10.10.10">
    <property type="entry name" value="Winged helix-like DNA-binding domain superfamily/Winged helix DNA-binding domain"/>
    <property type="match status" value="1"/>
</dbReference>
<organism evidence="7 8">
    <name type="scientific">Thalassotalea insulae</name>
    <dbReference type="NCBI Taxonomy" id="2056778"/>
    <lineage>
        <taxon>Bacteria</taxon>
        <taxon>Pseudomonadati</taxon>
        <taxon>Pseudomonadota</taxon>
        <taxon>Gammaproteobacteria</taxon>
        <taxon>Alteromonadales</taxon>
        <taxon>Colwelliaceae</taxon>
        <taxon>Thalassotalea</taxon>
    </lineage>
</organism>
<feature type="domain" description="HTH lysR-type" evidence="6">
    <location>
        <begin position="1"/>
        <end position="58"/>
    </location>
</feature>
<dbReference type="InterPro" id="IPR000847">
    <property type="entry name" value="LysR_HTH_N"/>
</dbReference>
<evidence type="ECO:0000313" key="8">
    <source>
        <dbReference type="Proteomes" id="UP001157186"/>
    </source>
</evidence>
<keyword evidence="2" id="KW-0805">Transcription regulation</keyword>
<evidence type="ECO:0000313" key="7">
    <source>
        <dbReference type="EMBL" id="GLX77819.1"/>
    </source>
</evidence>
<dbReference type="InterPro" id="IPR036388">
    <property type="entry name" value="WH-like_DNA-bd_sf"/>
</dbReference>
<dbReference type="EMBL" id="BSST01000001">
    <property type="protein sequence ID" value="GLX77819.1"/>
    <property type="molecule type" value="Genomic_DNA"/>
</dbReference>
<dbReference type="Proteomes" id="UP001157186">
    <property type="component" value="Unassembled WGS sequence"/>
</dbReference>
<dbReference type="SUPFAM" id="SSF46785">
    <property type="entry name" value="Winged helix' DNA-binding domain"/>
    <property type="match status" value="1"/>
</dbReference>
<keyword evidence="3" id="KW-0238">DNA-binding</keyword>
<dbReference type="CDD" id="cd05466">
    <property type="entry name" value="PBP2_LTTR_substrate"/>
    <property type="match status" value="1"/>
</dbReference>
<gene>
    <name evidence="7" type="ORF">tinsulaeT_11590</name>
</gene>
<dbReference type="RefSeq" id="WP_284243709.1">
    <property type="nucleotide sequence ID" value="NZ_BSST01000001.1"/>
</dbReference>
<evidence type="ECO:0000256" key="4">
    <source>
        <dbReference type="ARBA" id="ARBA00023159"/>
    </source>
</evidence>
<keyword evidence="8" id="KW-1185">Reference proteome</keyword>
<keyword evidence="4" id="KW-0010">Activator</keyword>